<dbReference type="OrthoDB" id="7575972at2"/>
<comment type="caution">
    <text evidence="1">The sequence shown here is derived from an EMBL/GenBank/DDBJ whole genome shotgun (WGS) entry which is preliminary data.</text>
</comment>
<evidence type="ECO:0000313" key="1">
    <source>
        <dbReference type="EMBL" id="PWG01971.1"/>
    </source>
</evidence>
<protein>
    <submittedName>
        <fullName evidence="1">Uncharacterized protein</fullName>
    </submittedName>
</protein>
<reference evidence="1 2" key="1">
    <citation type="submission" date="2018-05" db="EMBL/GenBank/DDBJ databases">
        <title>Genome of Sphingosinicella humi QZX222.</title>
        <authorList>
            <person name="Qiao Z."/>
            <person name="Wang G."/>
        </authorList>
    </citation>
    <scope>NUCLEOTIDE SEQUENCE [LARGE SCALE GENOMIC DNA]</scope>
    <source>
        <strain evidence="1 2">QZX222</strain>
    </source>
</reference>
<organism evidence="1 2">
    <name type="scientific">Allosphingosinicella humi</name>
    <dbReference type="NCBI Taxonomy" id="2068657"/>
    <lineage>
        <taxon>Bacteria</taxon>
        <taxon>Pseudomonadati</taxon>
        <taxon>Pseudomonadota</taxon>
        <taxon>Alphaproteobacteria</taxon>
        <taxon>Sphingomonadales</taxon>
        <taxon>Sphingomonadaceae</taxon>
        <taxon>Allosphingosinicella</taxon>
    </lineage>
</organism>
<evidence type="ECO:0000313" key="2">
    <source>
        <dbReference type="Proteomes" id="UP000245916"/>
    </source>
</evidence>
<dbReference type="EMBL" id="QFFF01000001">
    <property type="protein sequence ID" value="PWG01971.1"/>
    <property type="molecule type" value="Genomic_DNA"/>
</dbReference>
<accession>A0A2U2J109</accession>
<keyword evidence="2" id="KW-1185">Reference proteome</keyword>
<dbReference type="RefSeq" id="WP_109270111.1">
    <property type="nucleotide sequence ID" value="NZ_QFFF01000001.1"/>
</dbReference>
<dbReference type="AlphaFoldDB" id="A0A2U2J109"/>
<name>A0A2U2J109_9SPHN</name>
<dbReference type="Proteomes" id="UP000245916">
    <property type="component" value="Unassembled WGS sequence"/>
</dbReference>
<gene>
    <name evidence="1" type="ORF">DF286_03135</name>
</gene>
<sequence length="67" mass="7195">MDWHGSLEETVLEAFQHACDSGRLDVAEHLLCALERLEGGSLLEDVEGGAASRLAAAYLRIVGGDRN</sequence>
<proteinExistence type="predicted"/>